<dbReference type="EMBL" id="LR796643">
    <property type="protein sequence ID" value="CAB4156054.1"/>
    <property type="molecule type" value="Genomic_DNA"/>
</dbReference>
<evidence type="ECO:0000313" key="3">
    <source>
        <dbReference type="EMBL" id="CAB4168506.1"/>
    </source>
</evidence>
<reference evidence="3" key="1">
    <citation type="submission" date="2020-05" db="EMBL/GenBank/DDBJ databases">
        <authorList>
            <person name="Chiriac C."/>
            <person name="Salcher M."/>
            <person name="Ghai R."/>
            <person name="Kavagutti S V."/>
        </authorList>
    </citation>
    <scope>NUCLEOTIDE SEQUENCE</scope>
</reference>
<dbReference type="EMBL" id="LR797024">
    <property type="protein sequence ID" value="CAB4181597.1"/>
    <property type="molecule type" value="Genomic_DNA"/>
</dbReference>
<proteinExistence type="predicted"/>
<dbReference type="EMBL" id="LR797356">
    <property type="protein sequence ID" value="CAB4205097.1"/>
    <property type="molecule type" value="Genomic_DNA"/>
</dbReference>
<evidence type="ECO:0000313" key="4">
    <source>
        <dbReference type="EMBL" id="CAB4181597.1"/>
    </source>
</evidence>
<dbReference type="EMBL" id="LR796804">
    <property type="protein sequence ID" value="CAB4167814.1"/>
    <property type="molecule type" value="Genomic_DNA"/>
</dbReference>
<name>A0A6J5PF38_9CAUD</name>
<accession>A0A6J5PF38</accession>
<evidence type="ECO:0000313" key="7">
    <source>
        <dbReference type="EMBL" id="CAB4221724.1"/>
    </source>
</evidence>
<dbReference type="EMBL" id="LR796827">
    <property type="protein sequence ID" value="CAB4168506.1"/>
    <property type="molecule type" value="Genomic_DNA"/>
</dbReference>
<dbReference type="EMBL" id="LR797506">
    <property type="protein sequence ID" value="CAB4221724.1"/>
    <property type="molecule type" value="Genomic_DNA"/>
</dbReference>
<evidence type="ECO:0000313" key="8">
    <source>
        <dbReference type="EMBL" id="CAB5226688.1"/>
    </source>
</evidence>
<evidence type="ECO:0000313" key="1">
    <source>
        <dbReference type="EMBL" id="CAB4156054.1"/>
    </source>
</evidence>
<evidence type="ECO:0000313" key="2">
    <source>
        <dbReference type="EMBL" id="CAB4167814.1"/>
    </source>
</evidence>
<dbReference type="EMBL" id="LR798362">
    <property type="protein sequence ID" value="CAB5226688.1"/>
    <property type="molecule type" value="Genomic_DNA"/>
</dbReference>
<protein>
    <submittedName>
        <fullName evidence="3">Uncharacterized protein</fullName>
    </submittedName>
</protein>
<evidence type="ECO:0000313" key="5">
    <source>
        <dbReference type="EMBL" id="CAB4195224.1"/>
    </source>
</evidence>
<dbReference type="EMBL" id="LR797234">
    <property type="protein sequence ID" value="CAB4195224.1"/>
    <property type="molecule type" value="Genomic_DNA"/>
</dbReference>
<evidence type="ECO:0000313" key="6">
    <source>
        <dbReference type="EMBL" id="CAB4205097.1"/>
    </source>
</evidence>
<gene>
    <name evidence="4" type="ORF">UFOVP1058_49</name>
    <name evidence="5" type="ORF">UFOVP1289_4</name>
    <name evidence="6" type="ORF">UFOVP1410_13</name>
    <name evidence="8" type="ORF">UFOVP1514_19</name>
    <name evidence="7" type="ORF">UFOVP1642_31</name>
    <name evidence="1" type="ORF">UFOVP656_31</name>
    <name evidence="2" type="ORF">UFOVP857_53</name>
    <name evidence="3" type="ORF">UFOVP879_62</name>
</gene>
<organism evidence="3">
    <name type="scientific">uncultured Caudovirales phage</name>
    <dbReference type="NCBI Taxonomy" id="2100421"/>
    <lineage>
        <taxon>Viruses</taxon>
        <taxon>Duplodnaviria</taxon>
        <taxon>Heunggongvirae</taxon>
        <taxon>Uroviricota</taxon>
        <taxon>Caudoviricetes</taxon>
        <taxon>Peduoviridae</taxon>
        <taxon>Maltschvirus</taxon>
        <taxon>Maltschvirus maltsch</taxon>
    </lineage>
</organism>
<sequence>MGQSTFQGPVRSLNGFYSQGPGTIVTVGSATLTLDPATHGGKILVITAATTTITLPAVNVTADPNSSGPGSDPNTLNNQGVTYTFVNTIAAVAIKVLAPASNFLLGSAMVSAATPSGFFANGTTIRSINLNGTTTGGVVGSYFTITAIASGQYLVQGQLAGSGVLATPFATS</sequence>